<evidence type="ECO:0000313" key="2">
    <source>
        <dbReference type="Proteomes" id="UP001060085"/>
    </source>
</evidence>
<sequence length="471" mass="53118">MLLLSSLPISLKKKKKINREVLSGLNNKVLTKDVRTAYWDEIYDEDSSNEEAYISTITLEREDKLRIRAAWVNSLIIKPYGKTTPISLLDYKLRSSWKPLGNMRLVDLGHGYFIAHFQLEEDFSHIISGGPWFVNELKTKGTTQHSQHVWKPNINLVKEKVLPSDVSKADGTAIIGPLSTIIESEPTPSGRRTQCMDHLIGPLSHTRPQSLQDSRMGEPTELSSGDSQASSEQDSKPESMELELQSSSSQAAEHKLKTKIAEPKAAKICSRFPLPTLNVQTQKKATREKSRCCGTPLKCSSLSVTTYHRLSTLLLRFFVSNTNLPRFIIGDFTDISSPYQKLDRAPGIAGARGLIRDCQGNWIKRYICHLGVGSNMLTELWGIRDGLNLAFQLEITHLEVETDSTTAISLIKNKPPNSHPYSSMINDCRLMMTTFSGIRMDHAYREANFCAYLMAKKGEHLIFWIWSMLEM</sequence>
<reference evidence="2" key="1">
    <citation type="journal article" date="2023" name="Nat. Plants">
        <title>Single-cell RNA sequencing provides a high-resolution roadmap for understanding the multicellular compartmentation of specialized metabolism.</title>
        <authorList>
            <person name="Sun S."/>
            <person name="Shen X."/>
            <person name="Li Y."/>
            <person name="Li Y."/>
            <person name="Wang S."/>
            <person name="Li R."/>
            <person name="Zhang H."/>
            <person name="Shen G."/>
            <person name="Guo B."/>
            <person name="Wei J."/>
            <person name="Xu J."/>
            <person name="St-Pierre B."/>
            <person name="Chen S."/>
            <person name="Sun C."/>
        </authorList>
    </citation>
    <scope>NUCLEOTIDE SEQUENCE [LARGE SCALE GENOMIC DNA]</scope>
</reference>
<organism evidence="1 2">
    <name type="scientific">Catharanthus roseus</name>
    <name type="common">Madagascar periwinkle</name>
    <name type="synonym">Vinca rosea</name>
    <dbReference type="NCBI Taxonomy" id="4058"/>
    <lineage>
        <taxon>Eukaryota</taxon>
        <taxon>Viridiplantae</taxon>
        <taxon>Streptophyta</taxon>
        <taxon>Embryophyta</taxon>
        <taxon>Tracheophyta</taxon>
        <taxon>Spermatophyta</taxon>
        <taxon>Magnoliopsida</taxon>
        <taxon>eudicotyledons</taxon>
        <taxon>Gunneridae</taxon>
        <taxon>Pentapetalae</taxon>
        <taxon>asterids</taxon>
        <taxon>lamiids</taxon>
        <taxon>Gentianales</taxon>
        <taxon>Apocynaceae</taxon>
        <taxon>Rauvolfioideae</taxon>
        <taxon>Vinceae</taxon>
        <taxon>Catharanthinae</taxon>
        <taxon>Catharanthus</taxon>
    </lineage>
</organism>
<keyword evidence="2" id="KW-1185">Reference proteome</keyword>
<proteinExistence type="predicted"/>
<gene>
    <name evidence="1" type="ORF">M9H77_12055</name>
</gene>
<accession>A0ACC0BGB1</accession>
<evidence type="ECO:0000313" key="1">
    <source>
        <dbReference type="EMBL" id="KAI5671691.1"/>
    </source>
</evidence>
<dbReference type="EMBL" id="CM044703">
    <property type="protein sequence ID" value="KAI5671691.1"/>
    <property type="molecule type" value="Genomic_DNA"/>
</dbReference>
<name>A0ACC0BGB1_CATRO</name>
<comment type="caution">
    <text evidence="1">The sequence shown here is derived from an EMBL/GenBank/DDBJ whole genome shotgun (WGS) entry which is preliminary data.</text>
</comment>
<dbReference type="Proteomes" id="UP001060085">
    <property type="component" value="Linkage Group LG03"/>
</dbReference>
<protein>
    <submittedName>
        <fullName evidence="1">Uncharacterized protein</fullName>
    </submittedName>
</protein>